<keyword evidence="3" id="KW-1185">Reference proteome</keyword>
<feature type="region of interest" description="Disordered" evidence="1">
    <location>
        <begin position="118"/>
        <end position="150"/>
    </location>
</feature>
<evidence type="ECO:0000256" key="1">
    <source>
        <dbReference type="SAM" id="MobiDB-lite"/>
    </source>
</evidence>
<comment type="caution">
    <text evidence="2">The sequence shown here is derived from an EMBL/GenBank/DDBJ whole genome shotgun (WGS) entry which is preliminary data.</text>
</comment>
<dbReference type="AlphaFoldDB" id="A0AAV5V0H8"/>
<accession>A0AAV5V0H8</accession>
<evidence type="ECO:0000313" key="3">
    <source>
        <dbReference type="Proteomes" id="UP001432322"/>
    </source>
</evidence>
<evidence type="ECO:0000313" key="2">
    <source>
        <dbReference type="EMBL" id="GMT11325.1"/>
    </source>
</evidence>
<feature type="non-terminal residue" evidence="2">
    <location>
        <position position="1"/>
    </location>
</feature>
<gene>
    <name evidence="2" type="ORF">PFISCL1PPCAC_2622</name>
</gene>
<sequence length="150" mass="16734">IVLCGIEKSKKKAAENEPSSSPSDPVEWALLNKVDSCAGCKRRLEPGPVVACHQQVFHFTCPCKCNSYKRIKNKHGSDIAIMRKKGKERNRFRTLNMDEESDRKIYDIVHKAYNDAVEAKRKESSTSGSNSRGRFDADGGRKTSVDAVGM</sequence>
<dbReference type="EMBL" id="BTSY01000001">
    <property type="protein sequence ID" value="GMT11325.1"/>
    <property type="molecule type" value="Genomic_DNA"/>
</dbReference>
<dbReference type="Proteomes" id="UP001432322">
    <property type="component" value="Unassembled WGS sequence"/>
</dbReference>
<feature type="region of interest" description="Disordered" evidence="1">
    <location>
        <begin position="1"/>
        <end position="25"/>
    </location>
</feature>
<proteinExistence type="predicted"/>
<organism evidence="2 3">
    <name type="scientific">Pristionchus fissidentatus</name>
    <dbReference type="NCBI Taxonomy" id="1538716"/>
    <lineage>
        <taxon>Eukaryota</taxon>
        <taxon>Metazoa</taxon>
        <taxon>Ecdysozoa</taxon>
        <taxon>Nematoda</taxon>
        <taxon>Chromadorea</taxon>
        <taxon>Rhabditida</taxon>
        <taxon>Rhabditina</taxon>
        <taxon>Diplogasteromorpha</taxon>
        <taxon>Diplogasteroidea</taxon>
        <taxon>Neodiplogasteridae</taxon>
        <taxon>Pristionchus</taxon>
    </lineage>
</organism>
<reference evidence="2" key="1">
    <citation type="submission" date="2023-10" db="EMBL/GenBank/DDBJ databases">
        <title>Genome assembly of Pristionchus species.</title>
        <authorList>
            <person name="Yoshida K."/>
            <person name="Sommer R.J."/>
        </authorList>
    </citation>
    <scope>NUCLEOTIDE SEQUENCE</scope>
    <source>
        <strain evidence="2">RS5133</strain>
    </source>
</reference>
<protein>
    <submittedName>
        <fullName evidence="2">Uncharacterized protein</fullName>
    </submittedName>
</protein>
<feature type="compositionally biased region" description="Basic and acidic residues" evidence="1">
    <location>
        <begin position="133"/>
        <end position="144"/>
    </location>
</feature>
<name>A0AAV5V0H8_9BILA</name>